<dbReference type="Proteomes" id="UP001497382">
    <property type="component" value="Unassembled WGS sequence"/>
</dbReference>
<accession>A0AAV2BP44</accession>
<proteinExistence type="predicted"/>
<name>A0AAV2BP44_9ARAC</name>
<dbReference type="AlphaFoldDB" id="A0AAV2BP44"/>
<keyword evidence="2" id="KW-1185">Reference proteome</keyword>
<gene>
    <name evidence="1" type="ORF">LARSCL_LOCUS20313</name>
</gene>
<evidence type="ECO:0000313" key="2">
    <source>
        <dbReference type="Proteomes" id="UP001497382"/>
    </source>
</evidence>
<protein>
    <submittedName>
        <fullName evidence="1">Uncharacterized protein</fullName>
    </submittedName>
</protein>
<organism evidence="1 2">
    <name type="scientific">Larinioides sclopetarius</name>
    <dbReference type="NCBI Taxonomy" id="280406"/>
    <lineage>
        <taxon>Eukaryota</taxon>
        <taxon>Metazoa</taxon>
        <taxon>Ecdysozoa</taxon>
        <taxon>Arthropoda</taxon>
        <taxon>Chelicerata</taxon>
        <taxon>Arachnida</taxon>
        <taxon>Araneae</taxon>
        <taxon>Araneomorphae</taxon>
        <taxon>Entelegynae</taxon>
        <taxon>Araneoidea</taxon>
        <taxon>Araneidae</taxon>
        <taxon>Larinioides</taxon>
    </lineage>
</organism>
<reference evidence="1 2" key="1">
    <citation type="submission" date="2024-04" db="EMBL/GenBank/DDBJ databases">
        <authorList>
            <person name="Rising A."/>
            <person name="Reimegard J."/>
            <person name="Sonavane S."/>
            <person name="Akerstrom W."/>
            <person name="Nylinder S."/>
            <person name="Hedman E."/>
            <person name="Kallberg Y."/>
        </authorList>
    </citation>
    <scope>NUCLEOTIDE SEQUENCE [LARGE SCALE GENOMIC DNA]</scope>
</reference>
<comment type="caution">
    <text evidence="1">The sequence shown here is derived from an EMBL/GenBank/DDBJ whole genome shotgun (WGS) entry which is preliminary data.</text>
</comment>
<sequence length="219" mass="25871">MNYEPVPNLERIAMMKVALLLYNNPELRKVYYSRFVSPTDFVPTEYIDRIHLIDDRISRLFLPELLQERLLVITFHVDLWLFKLFELHKNVSSMFGECQCFKGILERDSLSMTHGILDGRKTLSKLACDQEIDLAFRFTLASGLYMDNIIIAIFEQMPLYMKFRFCKSDVPIAIRSLAEYLFDTDPLKPWKNFMSFIFDLCSFCLNGCRNLMLKSRTER</sequence>
<dbReference type="EMBL" id="CAXIEN010000425">
    <property type="protein sequence ID" value="CAL1297465.1"/>
    <property type="molecule type" value="Genomic_DNA"/>
</dbReference>
<evidence type="ECO:0000313" key="1">
    <source>
        <dbReference type="EMBL" id="CAL1297465.1"/>
    </source>
</evidence>